<evidence type="ECO:0000313" key="3">
    <source>
        <dbReference type="Proteomes" id="UP000215896"/>
    </source>
</evidence>
<organism evidence="2 3">
    <name type="scientific">Enemella evansiae</name>
    <dbReference type="NCBI Taxonomy" id="2016499"/>
    <lineage>
        <taxon>Bacteria</taxon>
        <taxon>Bacillati</taxon>
        <taxon>Actinomycetota</taxon>
        <taxon>Actinomycetes</taxon>
        <taxon>Propionibacteriales</taxon>
        <taxon>Propionibacteriaceae</taxon>
        <taxon>Enemella</taxon>
    </lineage>
</organism>
<dbReference type="InterPro" id="IPR051783">
    <property type="entry name" value="NAD(P)-dependent_oxidoreduct"/>
</dbReference>
<feature type="domain" description="NAD-dependent epimerase/dehydratase" evidence="1">
    <location>
        <begin position="3"/>
        <end position="76"/>
    </location>
</feature>
<dbReference type="GO" id="GO:0004029">
    <property type="term" value="F:aldehyde dehydrogenase (NAD+) activity"/>
    <property type="evidence" value="ECO:0007669"/>
    <property type="project" value="TreeGrafter"/>
</dbReference>
<protein>
    <submittedName>
        <fullName evidence="2">Oxidoreductase</fullName>
    </submittedName>
</protein>
<name>A0A255GA25_9ACTN</name>
<sequence>MDILVLGGTAFLGRVIAEEALARGHAVTCLARGSAEPPQGTRFVRADREEPDGLAGVRDQVWDAVIDVTRQPGQARRAVTELTTRHWVFVSSANVYAELGRLDQPEDAPLRPPLTEDTMASMEQYGEAKVACENAYLATDSAIIVRAGLIGGPGDWSARSGYWPWRFAHPSGPDVAVPDDPQAPCALIDVRDLAAWLVHCAEHRISGIRNATGPTITLAELLDTAAEVAGSTLPRLRVPPDRLGELGLRAWMGPASFPLWVDDPALRGFSTLDSDRAIADGLKPRPLAATLAAALAYENGRDPADRPAGLTDADELRVRGMLS</sequence>
<dbReference type="EMBL" id="NMVO01000014">
    <property type="protein sequence ID" value="OYO12777.1"/>
    <property type="molecule type" value="Genomic_DNA"/>
</dbReference>
<gene>
    <name evidence="2" type="ORF">CGZ94_12810</name>
</gene>
<comment type="caution">
    <text evidence="2">The sequence shown here is derived from an EMBL/GenBank/DDBJ whole genome shotgun (WGS) entry which is preliminary data.</text>
</comment>
<dbReference type="GO" id="GO:0005737">
    <property type="term" value="C:cytoplasm"/>
    <property type="evidence" value="ECO:0007669"/>
    <property type="project" value="TreeGrafter"/>
</dbReference>
<dbReference type="OrthoDB" id="7941246at2"/>
<accession>A0A255GA25</accession>
<dbReference type="PANTHER" id="PTHR48079">
    <property type="entry name" value="PROTEIN YEEZ"/>
    <property type="match status" value="1"/>
</dbReference>
<proteinExistence type="predicted"/>
<keyword evidence="3" id="KW-1185">Reference proteome</keyword>
<dbReference type="RefSeq" id="WP_094405866.1">
    <property type="nucleotide sequence ID" value="NZ_NMVO01000014.1"/>
</dbReference>
<dbReference type="InterPro" id="IPR036291">
    <property type="entry name" value="NAD(P)-bd_dom_sf"/>
</dbReference>
<evidence type="ECO:0000259" key="1">
    <source>
        <dbReference type="Pfam" id="PF01370"/>
    </source>
</evidence>
<reference evidence="2 3" key="1">
    <citation type="submission" date="2017-07" db="EMBL/GenBank/DDBJ databases">
        <title>Draft whole genome sequences of clinical Proprionibacteriaceae strains.</title>
        <authorList>
            <person name="Bernier A.-M."/>
            <person name="Bernard K."/>
            <person name="Domingo M.-C."/>
        </authorList>
    </citation>
    <scope>NUCLEOTIDE SEQUENCE [LARGE SCALE GENOMIC DNA]</scope>
    <source>
        <strain evidence="2 3">NML 030167</strain>
    </source>
</reference>
<dbReference type="Gene3D" id="3.40.50.720">
    <property type="entry name" value="NAD(P)-binding Rossmann-like Domain"/>
    <property type="match status" value="1"/>
</dbReference>
<dbReference type="Pfam" id="PF01370">
    <property type="entry name" value="Epimerase"/>
    <property type="match status" value="1"/>
</dbReference>
<dbReference type="SUPFAM" id="SSF51735">
    <property type="entry name" value="NAD(P)-binding Rossmann-fold domains"/>
    <property type="match status" value="1"/>
</dbReference>
<dbReference type="Proteomes" id="UP000215896">
    <property type="component" value="Unassembled WGS sequence"/>
</dbReference>
<dbReference type="PANTHER" id="PTHR48079:SF6">
    <property type="entry name" value="NAD(P)-BINDING DOMAIN-CONTAINING PROTEIN-RELATED"/>
    <property type="match status" value="1"/>
</dbReference>
<dbReference type="InterPro" id="IPR001509">
    <property type="entry name" value="Epimerase_deHydtase"/>
</dbReference>
<evidence type="ECO:0000313" key="2">
    <source>
        <dbReference type="EMBL" id="OYO12777.1"/>
    </source>
</evidence>
<dbReference type="AlphaFoldDB" id="A0A255GA25"/>